<dbReference type="AlphaFoldDB" id="A0A1U7PNN2"/>
<feature type="transmembrane region" description="Helical" evidence="1">
    <location>
        <begin position="35"/>
        <end position="54"/>
    </location>
</feature>
<protein>
    <submittedName>
        <fullName evidence="2">Uncharacterized protein</fullName>
    </submittedName>
</protein>
<keyword evidence="1" id="KW-1133">Transmembrane helix</keyword>
<accession>A0A1U7PNN2</accession>
<dbReference type="Proteomes" id="UP000187550">
    <property type="component" value="Unassembled WGS sequence"/>
</dbReference>
<evidence type="ECO:0000313" key="3">
    <source>
        <dbReference type="Proteomes" id="UP000187550"/>
    </source>
</evidence>
<evidence type="ECO:0000313" key="2">
    <source>
        <dbReference type="EMBL" id="SIT75683.1"/>
    </source>
</evidence>
<keyword evidence="1" id="KW-0472">Membrane</keyword>
<organism evidence="2 3">
    <name type="scientific">Edaphobacillus lindanitolerans</name>
    <dbReference type="NCBI Taxonomy" id="550447"/>
    <lineage>
        <taxon>Bacteria</taxon>
        <taxon>Bacillati</taxon>
        <taxon>Bacillota</taxon>
        <taxon>Bacilli</taxon>
        <taxon>Bacillales</taxon>
        <taxon>Bacillaceae</taxon>
        <taxon>Edaphobacillus</taxon>
    </lineage>
</organism>
<gene>
    <name evidence="2" type="ORF">SAMN05428946_1185</name>
</gene>
<reference evidence="3" key="1">
    <citation type="submission" date="2017-01" db="EMBL/GenBank/DDBJ databases">
        <authorList>
            <person name="Varghese N."/>
            <person name="Submissions S."/>
        </authorList>
    </citation>
    <scope>NUCLEOTIDE SEQUENCE [LARGE SCALE GENOMIC DNA]</scope>
    <source>
        <strain evidence="3">MNA4</strain>
    </source>
</reference>
<dbReference type="EMBL" id="FTPL01000001">
    <property type="protein sequence ID" value="SIT75683.1"/>
    <property type="molecule type" value="Genomic_DNA"/>
</dbReference>
<sequence>MNVNRKLAILLFVVLLINTARYTDYVLEGSRSPYYSAMLLLHVIALVYLVYEIWNRRKKVRP</sequence>
<name>A0A1U7PNN2_9BACI</name>
<keyword evidence="1" id="KW-0812">Transmembrane</keyword>
<evidence type="ECO:0000256" key="1">
    <source>
        <dbReference type="SAM" id="Phobius"/>
    </source>
</evidence>
<keyword evidence="3" id="KW-1185">Reference proteome</keyword>
<proteinExistence type="predicted"/>
<dbReference type="STRING" id="550447.SAMN05428946_1185"/>